<proteinExistence type="predicted"/>
<evidence type="ECO:0000313" key="3">
    <source>
        <dbReference type="Proteomes" id="UP001589792"/>
    </source>
</evidence>
<sequence>MNIKRLFMVLLILLAGCSADISDYRSEKPTFDLFGYFSGETRAWGMVQDYQNKQIRRFEVVIQGDVVGDTLTLHEKFVYNDGERQTRTWRITRNPDGTYQGTAGDIIGVAHGNTEGNAFNWRYDMEVNTDNGMVKLHFDDWLYRQDETHVFNQTSLRKFGLEVARVTLFFAKTPAQAQ</sequence>
<name>A0ABV6EK74_9GAMM</name>
<dbReference type="EMBL" id="JBHLXG010000038">
    <property type="protein sequence ID" value="MFC0229404.1"/>
    <property type="molecule type" value="Genomic_DNA"/>
</dbReference>
<dbReference type="Pfam" id="PF12915">
    <property type="entry name" value="DUF3833"/>
    <property type="match status" value="1"/>
</dbReference>
<accession>A0ABV6EK74</accession>
<feature type="signal peptide" evidence="1">
    <location>
        <begin position="1"/>
        <end position="21"/>
    </location>
</feature>
<evidence type="ECO:0000313" key="2">
    <source>
        <dbReference type="EMBL" id="MFC0229404.1"/>
    </source>
</evidence>
<evidence type="ECO:0000256" key="1">
    <source>
        <dbReference type="SAM" id="SignalP"/>
    </source>
</evidence>
<dbReference type="Proteomes" id="UP001589792">
    <property type="component" value="Unassembled WGS sequence"/>
</dbReference>
<keyword evidence="3" id="KW-1185">Reference proteome</keyword>
<keyword evidence="1" id="KW-0732">Signal</keyword>
<feature type="chain" id="PRO_5046319474" evidence="1">
    <location>
        <begin position="22"/>
        <end position="178"/>
    </location>
</feature>
<dbReference type="InterPro" id="IPR024409">
    <property type="entry name" value="DUF3833"/>
</dbReference>
<protein>
    <submittedName>
        <fullName evidence="2">DUF3833 domain-containing protein</fullName>
    </submittedName>
</protein>
<reference evidence="2 3" key="1">
    <citation type="submission" date="2024-09" db="EMBL/GenBank/DDBJ databases">
        <authorList>
            <person name="Sun Q."/>
            <person name="Mori K."/>
        </authorList>
    </citation>
    <scope>NUCLEOTIDE SEQUENCE [LARGE SCALE GENOMIC DNA]</scope>
    <source>
        <strain evidence="2 3">CCM 8626</strain>
    </source>
</reference>
<dbReference type="PROSITE" id="PS51257">
    <property type="entry name" value="PROKAR_LIPOPROTEIN"/>
    <property type="match status" value="1"/>
</dbReference>
<organism evidence="2 3">
    <name type="scientific">Serratia aquatilis</name>
    <dbReference type="NCBI Taxonomy" id="1737515"/>
    <lineage>
        <taxon>Bacteria</taxon>
        <taxon>Pseudomonadati</taxon>
        <taxon>Pseudomonadota</taxon>
        <taxon>Gammaproteobacteria</taxon>
        <taxon>Enterobacterales</taxon>
        <taxon>Yersiniaceae</taxon>
        <taxon>Serratia</taxon>
    </lineage>
</organism>
<dbReference type="RefSeq" id="WP_380680588.1">
    <property type="nucleotide sequence ID" value="NZ_CP173186.1"/>
</dbReference>
<comment type="caution">
    <text evidence="2">The sequence shown here is derived from an EMBL/GenBank/DDBJ whole genome shotgun (WGS) entry which is preliminary data.</text>
</comment>
<gene>
    <name evidence="2" type="ORF">ACFFJ3_23385</name>
</gene>